<feature type="compositionally biased region" description="Acidic residues" evidence="1">
    <location>
        <begin position="217"/>
        <end position="230"/>
    </location>
</feature>
<protein>
    <recommendedName>
        <fullName evidence="4">DGQHR domain-containing protein</fullName>
    </recommendedName>
</protein>
<accession>A0A512D5C1</accession>
<dbReference type="Proteomes" id="UP000321534">
    <property type="component" value="Unassembled WGS sequence"/>
</dbReference>
<gene>
    <name evidence="2" type="ORF">TAE01_34750</name>
</gene>
<organism evidence="2 3">
    <name type="scientific">Terrabacter aerolatus</name>
    <dbReference type="NCBI Taxonomy" id="422442"/>
    <lineage>
        <taxon>Bacteria</taxon>
        <taxon>Bacillati</taxon>
        <taxon>Actinomycetota</taxon>
        <taxon>Actinomycetes</taxon>
        <taxon>Micrococcales</taxon>
        <taxon>Intrasporangiaceae</taxon>
        <taxon>Terrabacter</taxon>
    </lineage>
</organism>
<evidence type="ECO:0000313" key="3">
    <source>
        <dbReference type="Proteomes" id="UP000321534"/>
    </source>
</evidence>
<evidence type="ECO:0008006" key="4">
    <source>
        <dbReference type="Google" id="ProtNLM"/>
    </source>
</evidence>
<dbReference type="EMBL" id="BJYX01000024">
    <property type="protein sequence ID" value="GEO31665.1"/>
    <property type="molecule type" value="Genomic_DNA"/>
</dbReference>
<proteinExistence type="predicted"/>
<keyword evidence="3" id="KW-1185">Reference proteome</keyword>
<feature type="compositionally biased region" description="Basic and acidic residues" evidence="1">
    <location>
        <begin position="179"/>
        <end position="188"/>
    </location>
</feature>
<feature type="region of interest" description="Disordered" evidence="1">
    <location>
        <begin position="178"/>
        <end position="197"/>
    </location>
</feature>
<feature type="region of interest" description="Disordered" evidence="1">
    <location>
        <begin position="208"/>
        <end position="245"/>
    </location>
</feature>
<name>A0A512D5C1_9MICO</name>
<reference evidence="2 3" key="1">
    <citation type="submission" date="2019-07" db="EMBL/GenBank/DDBJ databases">
        <title>Whole genome shotgun sequence of Terrabacter aerolatus NBRC 106305.</title>
        <authorList>
            <person name="Hosoyama A."/>
            <person name="Uohara A."/>
            <person name="Ohji S."/>
            <person name="Ichikawa N."/>
        </authorList>
    </citation>
    <scope>NUCLEOTIDE SEQUENCE [LARGE SCALE GENOMIC DNA]</scope>
    <source>
        <strain evidence="2 3">NBRC 106305</strain>
    </source>
</reference>
<evidence type="ECO:0000313" key="2">
    <source>
        <dbReference type="EMBL" id="GEO31665.1"/>
    </source>
</evidence>
<comment type="caution">
    <text evidence="2">The sequence shown here is derived from an EMBL/GenBank/DDBJ whole genome shotgun (WGS) entry which is preliminary data.</text>
</comment>
<sequence length="618" mass="67851">MHRSGGGASPRVPAAQTAGVTVRWESAANIRVLPPLIGVTVEYTGFAFRQNENAPLQISLVLATCDLDEWARVPTRLSNRPQGFQRAAVKGHIAEIERFFQQDLSHTNASPTSILVGLAPEAQELVSLVDADSGEELRPDTVGTVPVRCQLALKFDPWLPDEGTPLVDQIGELASVVEARSEPQHEEADASEADIDDDVEWGAGVPESAAEGLNEGGDSDGNVDDSDDGDAGPSQPDVSESDDAEISPAEALHLYSYAELRDLLATKAYESWDDTDLVRLRDLLVDERKPGLIIDGQHRVAATRNIGEVPFIVSFLPFANWAELAFQFIVNNSSAKKVDENLLFAIVGQSLEPEQLSEIEGRLNRSGIKVNLIKASMRVHLEANPFAGMLKTNTPGEKGFLDATAMQKKVIELWYGSKGSSGTVATLKKFRAITDDPGRSKEFRMVDLFGANCSALTVREKAEEWQDGLWFEYFSAFWGAVRDKYLADGLWPQSIDAWPRVGVRSGSPDQDKVQSLMGATILGMLQISVLQRWAERREDRALEDGEDFKTLTITPVQFRDQIANILKPLSSDFFTEYIRSGADASKQVKQVFIRALMDVLANRKSVAQVRASSDSFKS</sequence>
<evidence type="ECO:0000256" key="1">
    <source>
        <dbReference type="SAM" id="MobiDB-lite"/>
    </source>
</evidence>
<dbReference type="AlphaFoldDB" id="A0A512D5C1"/>